<dbReference type="SUPFAM" id="SSF50978">
    <property type="entry name" value="WD40 repeat-like"/>
    <property type="match status" value="2"/>
</dbReference>
<dbReference type="GO" id="GO:1990234">
    <property type="term" value="C:transferase complex"/>
    <property type="evidence" value="ECO:0007669"/>
    <property type="project" value="UniProtKB-ARBA"/>
</dbReference>
<feature type="domain" description="U-box" evidence="4">
    <location>
        <begin position="570"/>
        <end position="642"/>
    </location>
</feature>
<dbReference type="SMART" id="SM00504">
    <property type="entry name" value="Ubox"/>
    <property type="match status" value="1"/>
</dbReference>
<accession>A0ABD2NJC6</accession>
<dbReference type="PROSITE" id="PS00678">
    <property type="entry name" value="WD_REPEATS_1"/>
    <property type="match status" value="1"/>
</dbReference>
<keyword evidence="1 3" id="KW-0853">WD repeat</keyword>
<dbReference type="InterPro" id="IPR015943">
    <property type="entry name" value="WD40/YVTN_repeat-like_dom_sf"/>
</dbReference>
<dbReference type="Proteomes" id="UP001516400">
    <property type="component" value="Unassembled WGS sequence"/>
</dbReference>
<keyword evidence="6" id="KW-1185">Reference proteome</keyword>
<evidence type="ECO:0000256" key="3">
    <source>
        <dbReference type="PROSITE-ProRule" id="PRU00221"/>
    </source>
</evidence>
<reference evidence="5 6" key="1">
    <citation type="journal article" date="2021" name="BMC Biol.">
        <title>Horizontally acquired antibacterial genes associated with adaptive radiation of ladybird beetles.</title>
        <authorList>
            <person name="Li H.S."/>
            <person name="Tang X.F."/>
            <person name="Huang Y.H."/>
            <person name="Xu Z.Y."/>
            <person name="Chen M.L."/>
            <person name="Du X.Y."/>
            <person name="Qiu B.Y."/>
            <person name="Chen P.T."/>
            <person name="Zhang W."/>
            <person name="Slipinski A."/>
            <person name="Escalona H.E."/>
            <person name="Waterhouse R.M."/>
            <person name="Zwick A."/>
            <person name="Pang H."/>
        </authorList>
    </citation>
    <scope>NUCLEOTIDE SEQUENCE [LARGE SCALE GENOMIC DNA]</scope>
    <source>
        <strain evidence="5">SYSU2018</strain>
    </source>
</reference>
<proteinExistence type="predicted"/>
<evidence type="ECO:0000256" key="1">
    <source>
        <dbReference type="ARBA" id="ARBA00022574"/>
    </source>
</evidence>
<dbReference type="Pfam" id="PF04564">
    <property type="entry name" value="U-box"/>
    <property type="match status" value="1"/>
</dbReference>
<feature type="repeat" description="WD" evidence="3">
    <location>
        <begin position="38"/>
        <end position="70"/>
    </location>
</feature>
<evidence type="ECO:0000313" key="6">
    <source>
        <dbReference type="Proteomes" id="UP001516400"/>
    </source>
</evidence>
<dbReference type="InterPro" id="IPR013083">
    <property type="entry name" value="Znf_RING/FYVE/PHD"/>
</dbReference>
<dbReference type="SUPFAM" id="SSF57850">
    <property type="entry name" value="RING/U-box"/>
    <property type="match status" value="1"/>
</dbReference>
<sequence>MATSGSVNEIKIWSIISSSVPKQKESVQKVAINLVAVLDGHSSSVTCVKYNSEGSLLISCSLDKTIKMWDNSGNCISQLYGHTRYVNCVTISKDSTLIASGSNDRQIIIWDLNGNLSIDSELFKQGEISYSTEYTCPEIHVSQNVEHMEILEKLDDVVDGSINSCSFYGNTLLGIGSGDKSVKLFSLDDTNSIAELSQSPLEGHTYAVNYLDISRDGLKLATCSQDGCTFLWNPTNGQKIGSVPTSTLSVRVCRFSADGKMLIVAGDEEKATIWDTESMENIATLEGHLDAITCACFTPDCTLAVTTCFNEDFRLWNCRENFKTIHIEEDVHTTGIQSCDFSPNLEPIPNISMINQQTYLLATCGNDSVAKLWCLTVPKIEEELYFDQINVKIWRTLYGHGGSLTCIKFSPCLGEIVSSTATDRQARLWSVYSGECLYVLDHDSIVTTCSFTENCSVLAIGCIDKSLWLWKLPSQLVFQTAVVNKIKYLSKNLMDWSILDVTNWMETIGLGDLKPNALNVNLDGQKIFTSSEAEICSALDINEEKTLQFSRQMKWLKQDNMKILNTKRDDIPFDFLCPITHEIMLEPVICSDGFTYERRAITEWFMAGKYTSPMTNAPLATTAYKLNNDLRNAIHTFLDIEA</sequence>
<dbReference type="PROSITE" id="PS50082">
    <property type="entry name" value="WD_REPEATS_2"/>
    <property type="match status" value="7"/>
</dbReference>
<evidence type="ECO:0000259" key="4">
    <source>
        <dbReference type="PROSITE" id="PS51698"/>
    </source>
</evidence>
<dbReference type="InterPro" id="IPR036322">
    <property type="entry name" value="WD40_repeat_dom_sf"/>
</dbReference>
<dbReference type="PROSITE" id="PS50294">
    <property type="entry name" value="WD_REPEATS_REGION"/>
    <property type="match status" value="4"/>
</dbReference>
<keyword evidence="2" id="KW-0677">Repeat</keyword>
<dbReference type="Pfam" id="PF00400">
    <property type="entry name" value="WD40"/>
    <property type="match status" value="6"/>
</dbReference>
<dbReference type="Gene3D" id="3.30.40.10">
    <property type="entry name" value="Zinc/RING finger domain, C3HC4 (zinc finger)"/>
    <property type="match status" value="1"/>
</dbReference>
<dbReference type="CDD" id="cd00200">
    <property type="entry name" value="WD40"/>
    <property type="match status" value="1"/>
</dbReference>
<feature type="repeat" description="WD" evidence="3">
    <location>
        <begin position="201"/>
        <end position="242"/>
    </location>
</feature>
<dbReference type="InterPro" id="IPR019775">
    <property type="entry name" value="WD40_repeat_CS"/>
</dbReference>
<organism evidence="5 6">
    <name type="scientific">Cryptolaemus montrouzieri</name>
    <dbReference type="NCBI Taxonomy" id="559131"/>
    <lineage>
        <taxon>Eukaryota</taxon>
        <taxon>Metazoa</taxon>
        <taxon>Ecdysozoa</taxon>
        <taxon>Arthropoda</taxon>
        <taxon>Hexapoda</taxon>
        <taxon>Insecta</taxon>
        <taxon>Pterygota</taxon>
        <taxon>Neoptera</taxon>
        <taxon>Endopterygota</taxon>
        <taxon>Coleoptera</taxon>
        <taxon>Polyphaga</taxon>
        <taxon>Cucujiformia</taxon>
        <taxon>Coccinelloidea</taxon>
        <taxon>Coccinellidae</taxon>
        <taxon>Scymninae</taxon>
        <taxon>Scymnini</taxon>
        <taxon>Cryptolaemus</taxon>
    </lineage>
</organism>
<feature type="repeat" description="WD" evidence="3">
    <location>
        <begin position="285"/>
        <end position="317"/>
    </location>
</feature>
<dbReference type="InterPro" id="IPR020472">
    <property type="entry name" value="WD40_PAC1"/>
</dbReference>
<protein>
    <recommendedName>
        <fullName evidence="4">U-box domain-containing protein</fullName>
    </recommendedName>
</protein>
<dbReference type="PANTHER" id="PTHR22847:SF637">
    <property type="entry name" value="WD REPEAT DOMAIN 5B"/>
    <property type="match status" value="1"/>
</dbReference>
<name>A0ABD2NJC6_9CUCU</name>
<dbReference type="EMBL" id="JABFTP020000114">
    <property type="protein sequence ID" value="KAL3278537.1"/>
    <property type="molecule type" value="Genomic_DNA"/>
</dbReference>
<dbReference type="PANTHER" id="PTHR22847">
    <property type="entry name" value="WD40 REPEAT PROTEIN"/>
    <property type="match status" value="1"/>
</dbReference>
<dbReference type="CDD" id="cd16655">
    <property type="entry name" value="RING-Ubox_WDSUB1-like"/>
    <property type="match status" value="1"/>
</dbReference>
<evidence type="ECO:0000313" key="5">
    <source>
        <dbReference type="EMBL" id="KAL3278537.1"/>
    </source>
</evidence>
<dbReference type="SMART" id="SM00320">
    <property type="entry name" value="WD40"/>
    <property type="match status" value="9"/>
</dbReference>
<dbReference type="AlphaFoldDB" id="A0ABD2NJC6"/>
<dbReference type="InterPro" id="IPR001680">
    <property type="entry name" value="WD40_rpt"/>
</dbReference>
<feature type="repeat" description="WD" evidence="3">
    <location>
        <begin position="243"/>
        <end position="284"/>
    </location>
</feature>
<dbReference type="PROSITE" id="PS51698">
    <property type="entry name" value="U_BOX"/>
    <property type="match status" value="1"/>
</dbReference>
<dbReference type="PRINTS" id="PR00320">
    <property type="entry name" value="GPROTEINBRPT"/>
</dbReference>
<evidence type="ECO:0000256" key="2">
    <source>
        <dbReference type="ARBA" id="ARBA00022737"/>
    </source>
</evidence>
<gene>
    <name evidence="5" type="ORF">HHI36_024256</name>
</gene>
<feature type="repeat" description="WD" evidence="3">
    <location>
        <begin position="79"/>
        <end position="120"/>
    </location>
</feature>
<dbReference type="Gene3D" id="2.130.10.10">
    <property type="entry name" value="YVTN repeat-like/Quinoprotein amine dehydrogenase"/>
    <property type="match status" value="3"/>
</dbReference>
<feature type="repeat" description="WD" evidence="3">
    <location>
        <begin position="397"/>
        <end position="439"/>
    </location>
</feature>
<comment type="caution">
    <text evidence="5">The sequence shown here is derived from an EMBL/GenBank/DDBJ whole genome shotgun (WGS) entry which is preliminary data.</text>
</comment>
<feature type="repeat" description="WD" evidence="3">
    <location>
        <begin position="439"/>
        <end position="480"/>
    </location>
</feature>
<dbReference type="InterPro" id="IPR003613">
    <property type="entry name" value="Ubox_domain"/>
</dbReference>